<accession>A0ABU0MUI9</accession>
<gene>
    <name evidence="1" type="ORF">QO018_006055</name>
</gene>
<proteinExistence type="predicted"/>
<evidence type="ECO:0000313" key="2">
    <source>
        <dbReference type="Proteomes" id="UP001244552"/>
    </source>
</evidence>
<dbReference type="EMBL" id="JAUSVU010000039">
    <property type="protein sequence ID" value="MDQ0537155.1"/>
    <property type="molecule type" value="Genomic_DNA"/>
</dbReference>
<comment type="caution">
    <text evidence="1">The sequence shown here is derived from an EMBL/GenBank/DDBJ whole genome shotgun (WGS) entry which is preliminary data.</text>
</comment>
<name>A0ABU0MUI9_9PROT</name>
<evidence type="ECO:0000313" key="1">
    <source>
        <dbReference type="EMBL" id="MDQ0537155.1"/>
    </source>
</evidence>
<keyword evidence="2" id="KW-1185">Reference proteome</keyword>
<dbReference type="RefSeq" id="WP_209990796.1">
    <property type="nucleotide sequence ID" value="NZ_JAGINO010000037.1"/>
</dbReference>
<protein>
    <submittedName>
        <fullName evidence="1">Uncharacterized protein</fullName>
    </submittedName>
</protein>
<organism evidence="1 2">
    <name type="scientific">Azospirillum picis</name>
    <dbReference type="NCBI Taxonomy" id="488438"/>
    <lineage>
        <taxon>Bacteria</taxon>
        <taxon>Pseudomonadati</taxon>
        <taxon>Pseudomonadota</taxon>
        <taxon>Alphaproteobacteria</taxon>
        <taxon>Rhodospirillales</taxon>
        <taxon>Azospirillaceae</taxon>
        <taxon>Azospirillum</taxon>
    </lineage>
</organism>
<dbReference type="Proteomes" id="UP001244552">
    <property type="component" value="Unassembled WGS sequence"/>
</dbReference>
<reference evidence="1 2" key="1">
    <citation type="submission" date="2023-07" db="EMBL/GenBank/DDBJ databases">
        <title>Genomic Encyclopedia of Type Strains, Phase IV (KMG-IV): sequencing the most valuable type-strain genomes for metagenomic binning, comparative biology and taxonomic classification.</title>
        <authorList>
            <person name="Goeker M."/>
        </authorList>
    </citation>
    <scope>NUCLEOTIDE SEQUENCE [LARGE SCALE GENOMIC DNA]</scope>
    <source>
        <strain evidence="1 2">DSM 19922</strain>
    </source>
</reference>
<sequence>MVAADGLERMPNLRMIDYLAGYAAGSDAMASGVVDLPNNAPRSRWWRFGWLVGRLAARERRSPADLGRFLRSCGQPIEANPWLRDTPSGMAFEEGWRA</sequence>